<dbReference type="Proteomes" id="UP000030748">
    <property type="component" value="Unassembled WGS sequence"/>
</dbReference>
<evidence type="ECO:0000313" key="4">
    <source>
        <dbReference type="Proteomes" id="UP000030748"/>
    </source>
</evidence>
<dbReference type="PANTHER" id="PTHR47990">
    <property type="entry name" value="2-OXOGLUTARATE (2OG) AND FE(II)-DEPENDENT OXYGENASE SUPERFAMILY PROTEIN-RELATED"/>
    <property type="match status" value="1"/>
</dbReference>
<dbReference type="KEGG" id="egt:105972241"/>
<dbReference type="STRING" id="4155.A0A022Q7K0"/>
<accession>A0A022Q7K0</accession>
<dbReference type="SUPFAM" id="SSF51197">
    <property type="entry name" value="Clavaminate synthase-like"/>
    <property type="match status" value="1"/>
</dbReference>
<dbReference type="InterPro" id="IPR044861">
    <property type="entry name" value="IPNS-like_FE2OG_OXY"/>
</dbReference>
<dbReference type="PhylomeDB" id="A0A022Q7K0"/>
<gene>
    <name evidence="3" type="ORF">MIMGU_mgv1a010266mg</name>
</gene>
<dbReference type="GO" id="GO:0016706">
    <property type="term" value="F:2-oxoglutarate-dependent dioxygenase activity"/>
    <property type="evidence" value="ECO:0000318"/>
    <property type="project" value="GO_Central"/>
</dbReference>
<evidence type="ECO:0000313" key="3">
    <source>
        <dbReference type="EMBL" id="EYU24677.1"/>
    </source>
</evidence>
<organism evidence="3 4">
    <name type="scientific">Erythranthe guttata</name>
    <name type="common">Yellow monkey flower</name>
    <name type="synonym">Mimulus guttatus</name>
    <dbReference type="NCBI Taxonomy" id="4155"/>
    <lineage>
        <taxon>Eukaryota</taxon>
        <taxon>Viridiplantae</taxon>
        <taxon>Streptophyta</taxon>
        <taxon>Embryophyta</taxon>
        <taxon>Tracheophyta</taxon>
        <taxon>Spermatophyta</taxon>
        <taxon>Magnoliopsida</taxon>
        <taxon>eudicotyledons</taxon>
        <taxon>Gunneridae</taxon>
        <taxon>Pentapetalae</taxon>
        <taxon>asterids</taxon>
        <taxon>lamiids</taxon>
        <taxon>Lamiales</taxon>
        <taxon>Phrymaceae</taxon>
        <taxon>Erythranthe</taxon>
    </lineage>
</organism>
<dbReference type="EMBL" id="KI632119">
    <property type="protein sequence ID" value="EYU24677.1"/>
    <property type="molecule type" value="Genomic_DNA"/>
</dbReference>
<protein>
    <recommendedName>
        <fullName evidence="2">Fe2OG dioxygenase domain-containing protein</fullName>
    </recommendedName>
</protein>
<sequence length="317" mass="35230">MDSKLHIVQLTEANSTLGTTSWKSTSDSVRRALELHGCVVVDYDNVHAAAAAAVEGGVFGVLKEVFGLPLETKMKHKSGLLGFGYEGNYPEMPLFQCFGIEDGGTHQGIKDFTTLMWPHHHGHDIFCETIHSYSNLLSELHNTVMKMVVSSYGLDDKYYDNLVDSSLYMTRLIEYRPPGENESDIGLQSHRDKGFLTVIGTNEVRGLQIETPGGEWIDFEPSPSKFLVLAGEAFMAWSNGRIYSPLHRVVARGAEMEIRYSVGFFSFIGGILQVPEELVDNKNPLKFKPFNNLEFLEYCKNGGGPTTESAIITYCGI</sequence>
<evidence type="ECO:0000256" key="1">
    <source>
        <dbReference type="RuleBase" id="RU003682"/>
    </source>
</evidence>
<reference evidence="3 4" key="1">
    <citation type="journal article" date="2013" name="Proc. Natl. Acad. Sci. U.S.A.">
        <title>Fine-scale variation in meiotic recombination in Mimulus inferred from population shotgun sequencing.</title>
        <authorList>
            <person name="Hellsten U."/>
            <person name="Wright K.M."/>
            <person name="Jenkins J."/>
            <person name="Shu S."/>
            <person name="Yuan Y."/>
            <person name="Wessler S.R."/>
            <person name="Schmutz J."/>
            <person name="Willis J.H."/>
            <person name="Rokhsar D.S."/>
        </authorList>
    </citation>
    <scope>NUCLEOTIDE SEQUENCE [LARGE SCALE GENOMIC DNA]</scope>
    <source>
        <strain evidence="4">cv. DUN x IM62</strain>
    </source>
</reference>
<dbReference type="PROSITE" id="PS51471">
    <property type="entry name" value="FE2OG_OXY"/>
    <property type="match status" value="1"/>
</dbReference>
<keyword evidence="1" id="KW-0479">Metal-binding</keyword>
<dbReference type="eggNOG" id="KOG0143">
    <property type="taxonomic scope" value="Eukaryota"/>
</dbReference>
<comment type="similarity">
    <text evidence="1">Belongs to the iron/ascorbate-dependent oxidoreductase family.</text>
</comment>
<keyword evidence="1" id="KW-0560">Oxidoreductase</keyword>
<feature type="domain" description="Fe2OG dioxygenase" evidence="2">
    <location>
        <begin position="166"/>
        <end position="270"/>
    </location>
</feature>
<evidence type="ECO:0000259" key="2">
    <source>
        <dbReference type="PROSITE" id="PS51471"/>
    </source>
</evidence>
<dbReference type="InterPro" id="IPR027443">
    <property type="entry name" value="IPNS-like_sf"/>
</dbReference>
<keyword evidence="4" id="KW-1185">Reference proteome</keyword>
<proteinExistence type="inferred from homology"/>
<dbReference type="GO" id="GO:0046872">
    <property type="term" value="F:metal ion binding"/>
    <property type="evidence" value="ECO:0007669"/>
    <property type="project" value="UniProtKB-KW"/>
</dbReference>
<keyword evidence="1" id="KW-0408">Iron</keyword>
<dbReference type="AlphaFoldDB" id="A0A022Q7K0"/>
<dbReference type="OrthoDB" id="288590at2759"/>
<dbReference type="Pfam" id="PF03171">
    <property type="entry name" value="2OG-FeII_Oxy"/>
    <property type="match status" value="1"/>
</dbReference>
<dbReference type="InterPro" id="IPR050231">
    <property type="entry name" value="Iron_ascorbate_oxido_reductase"/>
</dbReference>
<name>A0A022Q7K0_ERYGU</name>
<dbReference type="InterPro" id="IPR005123">
    <property type="entry name" value="Oxoglu/Fe-dep_dioxygenase_dom"/>
</dbReference>
<dbReference type="OMA" id="DIFCETI"/>
<dbReference type="Gene3D" id="2.60.120.330">
    <property type="entry name" value="B-lactam Antibiotic, Isopenicillin N Synthase, Chain"/>
    <property type="match status" value="1"/>
</dbReference>